<evidence type="ECO:0000313" key="3">
    <source>
        <dbReference type="Proteomes" id="UP001297580"/>
    </source>
</evidence>
<evidence type="ECO:0000259" key="1">
    <source>
        <dbReference type="Pfam" id="PF20250"/>
    </source>
</evidence>
<dbReference type="EMBL" id="CP133461">
    <property type="protein sequence ID" value="WMV77885.1"/>
    <property type="molecule type" value="Genomic_DNA"/>
</dbReference>
<name>A0ABY9QG62_GEOTD</name>
<accession>A0ABY9QG62</accession>
<dbReference type="Proteomes" id="UP001297580">
    <property type="component" value="Chromosome"/>
</dbReference>
<dbReference type="PANTHER" id="PTHR38032:SF1">
    <property type="entry name" value="RNA-BINDING PROTEIN KHPB N-TERMINAL DOMAIN-CONTAINING PROTEIN"/>
    <property type="match status" value="1"/>
</dbReference>
<dbReference type="InterPro" id="IPR046865">
    <property type="entry name" value="FapA_b_solenoid"/>
</dbReference>
<dbReference type="InterPro" id="IPR005646">
    <property type="entry name" value="FapA"/>
</dbReference>
<organism evidence="2 3">
    <name type="scientific">Geobacillus thermodenitrificans</name>
    <dbReference type="NCBI Taxonomy" id="33940"/>
    <lineage>
        <taxon>Bacteria</taxon>
        <taxon>Bacillati</taxon>
        <taxon>Bacillota</taxon>
        <taxon>Bacilli</taxon>
        <taxon>Bacillales</taxon>
        <taxon>Anoxybacillaceae</taxon>
        <taxon>Geobacillus</taxon>
    </lineage>
</organism>
<feature type="domain" description="Flagellar Assembly Protein A N-terminal region" evidence="1">
    <location>
        <begin position="61"/>
        <end position="252"/>
    </location>
</feature>
<evidence type="ECO:0000313" key="2">
    <source>
        <dbReference type="EMBL" id="WMV77885.1"/>
    </source>
</evidence>
<sequence length="507" mass="56237">MEDGEEKAWVEEVNAMVFAHYRRGESIHNTGGQMTETTTAAEGERFSGQTMEGTTETKWEIVVDDDKLHVILRVEPGAKKRKELNEDDLGGQMESQTEPLLEVQNALDCESILQKLRALHIVQGIDFAAIIEATQATQPSDFIVARGVKPREGTNGWVELMVDTDHKQKQLSGEGEDVHSLKGDRIPSVRAGQTIAVIHPPLPGAPGITVTNELIPPKPVRPVTVHIGKGVKMAENGKKIIAVDNGRLVFRQEGLDVHISVVDTFVHDGDVNMSSGSIRFHGDVDITGSVGDGMEVEADGRVIIYQNVHRAMVTSKQAVIIRKNVIGSTISAGTDRAMPSELIRLLGEMEEDIENMVILIKQLLRSPSWKTFAWAKSEQLLFFKLIKLLMNDKFSDLEKKGKKYIEAVKKEDGQQISSVWRDLTERLQRCFFSSVPNESHSFPQLVKLLDDIKGITGSYTSKQNVDNYVEMAYALNSTIYCRGDIVVFGRGCQNCTIHSDGFLDIKG</sequence>
<protein>
    <submittedName>
        <fullName evidence="2">FapA family protein</fullName>
    </submittedName>
</protein>
<keyword evidence="3" id="KW-1185">Reference proteome</keyword>
<dbReference type="RefSeq" id="WP_081157496.1">
    <property type="nucleotide sequence ID" value="NZ_CP017690.1"/>
</dbReference>
<dbReference type="Pfam" id="PF20250">
    <property type="entry name" value="FapA_N"/>
    <property type="match status" value="1"/>
</dbReference>
<dbReference type="Pfam" id="PF03961">
    <property type="entry name" value="FapA"/>
    <property type="match status" value="1"/>
</dbReference>
<proteinExistence type="predicted"/>
<gene>
    <name evidence="2" type="ORF">HSX42_09165</name>
</gene>
<dbReference type="InterPro" id="IPR046866">
    <property type="entry name" value="FapA_N"/>
</dbReference>
<reference evidence="2 3" key="1">
    <citation type="submission" date="2023-08" db="EMBL/GenBank/DDBJ databases">
        <title>Complete genome sequence of Geobacillus thermodenitrificans K1041, a genetically tractable strain representative of the genus Geobacillus.</title>
        <authorList>
            <person name="Kani S."/>
            <person name="Suzuki H."/>
        </authorList>
    </citation>
    <scope>NUCLEOTIDE SEQUENCE [LARGE SCALE GENOMIC DNA]</scope>
    <source>
        <strain evidence="2 3">K1041</strain>
    </source>
</reference>
<dbReference type="PANTHER" id="PTHR38032">
    <property type="entry name" value="POLYMERASE-RELATED"/>
    <property type="match status" value="1"/>
</dbReference>